<feature type="transmembrane region" description="Helical" evidence="7">
    <location>
        <begin position="365"/>
        <end position="383"/>
    </location>
</feature>
<evidence type="ECO:0000256" key="3">
    <source>
        <dbReference type="ARBA" id="ARBA00022475"/>
    </source>
</evidence>
<evidence type="ECO:0000256" key="7">
    <source>
        <dbReference type="SAM" id="Phobius"/>
    </source>
</evidence>
<sequence>MTLSNRLTTLGRVNRDSLFFHAGFRRLWAGDSASQLGTFVGMTAIPLLAAVTLAATPFEMGLLTAAETLGFLLIGLPAGVWVDRLRKRPLMLTADLVRAVLLLSIPFAWWAGVLTMAHVLIAVLLTGFATVLFDVSYQAYLPALVGRARLLEGNAKLQGVQSSAQIAGPSLAGVLVQFLGAASTVVVTGAGYLTSALCLWRIRTVEDRPSRTGHDRLLPQMLEGLRFVMTDRPLRAIVACTATSNLFGAAGQAVEVVFLTRTAGLAPAEVGVLLAVGGIGGILAALCAGPVIRRLGQARSIWLVPVLSWPGALLVPFAGPGWRLPLAGLGLAAAGFGAILYNIAQVSYRQAITPDRLLGRMNASVRFVVWGAMPLGGLLGGALGEGLGLTGALWAAMGGQLIGALWVICSPLRRMRDLPVAPETPAPAAQPGS</sequence>
<comment type="caution">
    <text evidence="8">The sequence shown here is derived from an EMBL/GenBank/DDBJ whole genome shotgun (WGS) entry which is preliminary data.</text>
</comment>
<proteinExistence type="predicted"/>
<evidence type="ECO:0000313" key="8">
    <source>
        <dbReference type="EMBL" id="GAA3529855.1"/>
    </source>
</evidence>
<dbReference type="EMBL" id="BAAAZN010000002">
    <property type="protein sequence ID" value="GAA3529855.1"/>
    <property type="molecule type" value="Genomic_DNA"/>
</dbReference>
<dbReference type="InterPro" id="IPR010290">
    <property type="entry name" value="TM_effector"/>
</dbReference>
<feature type="transmembrane region" description="Helical" evidence="7">
    <location>
        <begin position="324"/>
        <end position="344"/>
    </location>
</feature>
<feature type="transmembrane region" description="Helical" evidence="7">
    <location>
        <begin position="236"/>
        <end position="258"/>
    </location>
</feature>
<feature type="transmembrane region" description="Helical" evidence="7">
    <location>
        <begin position="389"/>
        <end position="409"/>
    </location>
</feature>
<evidence type="ECO:0000256" key="2">
    <source>
        <dbReference type="ARBA" id="ARBA00022448"/>
    </source>
</evidence>
<feature type="transmembrane region" description="Helical" evidence="7">
    <location>
        <begin position="301"/>
        <end position="318"/>
    </location>
</feature>
<keyword evidence="6 7" id="KW-0472">Membrane</keyword>
<dbReference type="SUPFAM" id="SSF103473">
    <property type="entry name" value="MFS general substrate transporter"/>
    <property type="match status" value="1"/>
</dbReference>
<dbReference type="PANTHER" id="PTHR23513">
    <property type="entry name" value="INTEGRAL MEMBRANE EFFLUX PROTEIN-RELATED"/>
    <property type="match status" value="1"/>
</dbReference>
<dbReference type="CDD" id="cd06173">
    <property type="entry name" value="MFS_MefA_like"/>
    <property type="match status" value="1"/>
</dbReference>
<evidence type="ECO:0000256" key="1">
    <source>
        <dbReference type="ARBA" id="ARBA00004651"/>
    </source>
</evidence>
<dbReference type="PANTHER" id="PTHR23513:SF6">
    <property type="entry name" value="MAJOR FACILITATOR SUPERFAMILY ASSOCIATED DOMAIN-CONTAINING PROTEIN"/>
    <property type="match status" value="1"/>
</dbReference>
<feature type="transmembrane region" description="Helical" evidence="7">
    <location>
        <begin position="270"/>
        <end position="289"/>
    </location>
</feature>
<keyword evidence="5 7" id="KW-1133">Transmembrane helix</keyword>
<dbReference type="Gene3D" id="1.20.1250.20">
    <property type="entry name" value="MFS general substrate transporter like domains"/>
    <property type="match status" value="1"/>
</dbReference>
<evidence type="ECO:0000256" key="4">
    <source>
        <dbReference type="ARBA" id="ARBA00022692"/>
    </source>
</evidence>
<keyword evidence="9" id="KW-1185">Reference proteome</keyword>
<dbReference type="InterPro" id="IPR036259">
    <property type="entry name" value="MFS_trans_sf"/>
</dbReference>
<reference evidence="9" key="1">
    <citation type="journal article" date="2019" name="Int. J. Syst. Evol. Microbiol.">
        <title>The Global Catalogue of Microorganisms (GCM) 10K type strain sequencing project: providing services to taxonomists for standard genome sequencing and annotation.</title>
        <authorList>
            <consortium name="The Broad Institute Genomics Platform"/>
            <consortium name="The Broad Institute Genome Sequencing Center for Infectious Disease"/>
            <person name="Wu L."/>
            <person name="Ma J."/>
        </authorList>
    </citation>
    <scope>NUCLEOTIDE SEQUENCE [LARGE SCALE GENOMIC DNA]</scope>
    <source>
        <strain evidence="9">JCM 16898</strain>
    </source>
</reference>
<accession>A0ABP6V6P1</accession>
<evidence type="ECO:0000256" key="5">
    <source>
        <dbReference type="ARBA" id="ARBA00022989"/>
    </source>
</evidence>
<keyword evidence="3" id="KW-1003">Cell membrane</keyword>
<name>A0ABP6V6P1_9PSEU</name>
<dbReference type="Proteomes" id="UP001500689">
    <property type="component" value="Unassembled WGS sequence"/>
</dbReference>
<organism evidence="8 9">
    <name type="scientific">Amycolatopsis ultiminotia</name>
    <dbReference type="NCBI Taxonomy" id="543629"/>
    <lineage>
        <taxon>Bacteria</taxon>
        <taxon>Bacillati</taxon>
        <taxon>Actinomycetota</taxon>
        <taxon>Actinomycetes</taxon>
        <taxon>Pseudonocardiales</taxon>
        <taxon>Pseudonocardiaceae</taxon>
        <taxon>Amycolatopsis</taxon>
    </lineage>
</organism>
<feature type="transmembrane region" description="Helical" evidence="7">
    <location>
        <begin position="36"/>
        <end position="56"/>
    </location>
</feature>
<feature type="transmembrane region" description="Helical" evidence="7">
    <location>
        <begin position="62"/>
        <end position="82"/>
    </location>
</feature>
<gene>
    <name evidence="8" type="ORF">GCM10022222_11010</name>
</gene>
<protein>
    <submittedName>
        <fullName evidence="8">MFS transporter</fullName>
    </submittedName>
</protein>
<evidence type="ECO:0000313" key="9">
    <source>
        <dbReference type="Proteomes" id="UP001500689"/>
    </source>
</evidence>
<keyword evidence="2" id="KW-0813">Transport</keyword>
<dbReference type="Pfam" id="PF05977">
    <property type="entry name" value="MFS_3"/>
    <property type="match status" value="1"/>
</dbReference>
<evidence type="ECO:0000256" key="6">
    <source>
        <dbReference type="ARBA" id="ARBA00023136"/>
    </source>
</evidence>
<comment type="subcellular location">
    <subcellularLocation>
        <location evidence="1">Cell membrane</location>
        <topology evidence="1">Multi-pass membrane protein</topology>
    </subcellularLocation>
</comment>
<keyword evidence="4 7" id="KW-0812">Transmembrane</keyword>